<evidence type="ECO:0000256" key="3">
    <source>
        <dbReference type="ARBA" id="ARBA00022833"/>
    </source>
</evidence>
<comment type="catalytic activity">
    <reaction evidence="4">
        <text>cytidine(4) in tRNA(Pro) + S-adenosyl-L-methionine = 2'-O-methylcytidine(4) in tRNA(Pro) + S-adenosyl-L-homocysteine + H(+)</text>
        <dbReference type="Rhea" id="RHEA:32767"/>
        <dbReference type="Rhea" id="RHEA-COMP:10397"/>
        <dbReference type="Rhea" id="RHEA-COMP:10398"/>
        <dbReference type="ChEBI" id="CHEBI:15378"/>
        <dbReference type="ChEBI" id="CHEBI:57856"/>
        <dbReference type="ChEBI" id="CHEBI:59789"/>
        <dbReference type="ChEBI" id="CHEBI:74495"/>
        <dbReference type="ChEBI" id="CHEBI:82748"/>
        <dbReference type="EC" id="2.1.1.225"/>
    </reaction>
</comment>
<organism evidence="6 7">
    <name type="scientific">Chilo suppressalis</name>
    <name type="common">Asiatic rice borer moth</name>
    <dbReference type="NCBI Taxonomy" id="168631"/>
    <lineage>
        <taxon>Eukaryota</taxon>
        <taxon>Metazoa</taxon>
        <taxon>Ecdysozoa</taxon>
        <taxon>Arthropoda</taxon>
        <taxon>Hexapoda</taxon>
        <taxon>Insecta</taxon>
        <taxon>Pterygota</taxon>
        <taxon>Neoptera</taxon>
        <taxon>Endopterygota</taxon>
        <taxon>Lepidoptera</taxon>
        <taxon>Glossata</taxon>
        <taxon>Ditrysia</taxon>
        <taxon>Pyraloidea</taxon>
        <taxon>Crambidae</taxon>
        <taxon>Crambinae</taxon>
        <taxon>Chilo</taxon>
    </lineage>
</organism>
<dbReference type="Pfam" id="PF11722">
    <property type="entry name" value="zf-TRM13_CCCH"/>
    <property type="match status" value="1"/>
</dbReference>
<keyword evidence="3 4" id="KW-0862">Zinc</keyword>
<dbReference type="PANTHER" id="PTHR12998">
    <property type="entry name" value="TRNA:M(4)X MODIFICATION ENZYME TRM13 HOMOLOG"/>
    <property type="match status" value="1"/>
</dbReference>
<keyword evidence="4" id="KW-0819">tRNA processing</keyword>
<dbReference type="EMBL" id="OU963894">
    <property type="protein sequence ID" value="CAH0397674.1"/>
    <property type="molecule type" value="Genomic_DNA"/>
</dbReference>
<comment type="similarity">
    <text evidence="4">Belongs to the methyltransferase TRM13 family.</text>
</comment>
<dbReference type="PROSITE" id="PS51800">
    <property type="entry name" value="ZF_CHHC_U11_48K"/>
    <property type="match status" value="1"/>
</dbReference>
<dbReference type="PANTHER" id="PTHR12998:SF0">
    <property type="entry name" value="TRNA:M(4)X MODIFICATION ENZYME TRM13 HOMOLOG"/>
    <property type="match status" value="1"/>
</dbReference>
<protein>
    <recommendedName>
        <fullName evidence="4">tRNA:m(4)X modification enzyme TRM13</fullName>
        <ecNumber evidence="4">2.1.1.225</ecNumber>
    </recommendedName>
</protein>
<evidence type="ECO:0000256" key="1">
    <source>
        <dbReference type="ARBA" id="ARBA00022723"/>
    </source>
</evidence>
<comment type="catalytic activity">
    <reaction evidence="4">
        <text>adenosine(4) in tRNA(His) + S-adenosyl-L-methionine = 2'-O-methyladenosine(4) in tRNA(His) + S-adenosyl-L-homocysteine + H(+)</text>
        <dbReference type="Rhea" id="RHEA:43196"/>
        <dbReference type="Rhea" id="RHEA-COMP:10401"/>
        <dbReference type="Rhea" id="RHEA-COMP:10402"/>
        <dbReference type="ChEBI" id="CHEBI:15378"/>
        <dbReference type="ChEBI" id="CHEBI:57856"/>
        <dbReference type="ChEBI" id="CHEBI:59789"/>
        <dbReference type="ChEBI" id="CHEBI:74411"/>
        <dbReference type="ChEBI" id="CHEBI:74477"/>
        <dbReference type="EC" id="2.1.1.225"/>
    </reaction>
</comment>
<reference evidence="6" key="1">
    <citation type="submission" date="2021-12" db="EMBL/GenBank/DDBJ databases">
        <authorList>
            <person name="King R."/>
        </authorList>
    </citation>
    <scope>NUCLEOTIDE SEQUENCE</scope>
</reference>
<evidence type="ECO:0000259" key="5">
    <source>
        <dbReference type="PROSITE" id="PS51800"/>
    </source>
</evidence>
<comment type="function">
    <text evidence="4">tRNA methylase which 2'-O-methylates cytidine(4) in tRNA(Pro) and tRNA(Gly)(GCC), and adenosine(4) in tRNA(His).</text>
</comment>
<gene>
    <name evidence="6" type="ORF">CHILSU_LOCUS749</name>
</gene>
<evidence type="ECO:0000313" key="6">
    <source>
        <dbReference type="EMBL" id="CAH0397674.1"/>
    </source>
</evidence>
<dbReference type="InterPro" id="IPR039044">
    <property type="entry name" value="Trm13"/>
</dbReference>
<keyword evidence="1 4" id="KW-0479">Metal-binding</keyword>
<name>A0ABN8AV96_CHISP</name>
<dbReference type="Pfam" id="PF05253">
    <property type="entry name" value="zf-U11-48K"/>
    <property type="match status" value="1"/>
</dbReference>
<keyword evidence="7" id="KW-1185">Reference proteome</keyword>
<proteinExistence type="inferred from homology"/>
<evidence type="ECO:0000256" key="2">
    <source>
        <dbReference type="ARBA" id="ARBA00022771"/>
    </source>
</evidence>
<keyword evidence="4" id="KW-0949">S-adenosyl-L-methionine</keyword>
<dbReference type="InterPro" id="IPR022776">
    <property type="entry name" value="TRM13/UPF0224_CHHC_Znf_dom"/>
</dbReference>
<dbReference type="InterPro" id="IPR021721">
    <property type="entry name" value="Znf_CCCH-type_TRM13"/>
</dbReference>
<comment type="catalytic activity">
    <reaction evidence="4">
        <text>cytidine(4) in tRNA(Gly)(GCC) + S-adenosyl-L-methionine = 2'-O-methylcytidine(4) in tRNA(Gly)(GCC) + S-adenosyl-L-homocysteine + H(+)</text>
        <dbReference type="Rhea" id="RHEA:43192"/>
        <dbReference type="Rhea" id="RHEA-COMP:10399"/>
        <dbReference type="Rhea" id="RHEA-COMP:10400"/>
        <dbReference type="ChEBI" id="CHEBI:15378"/>
        <dbReference type="ChEBI" id="CHEBI:57856"/>
        <dbReference type="ChEBI" id="CHEBI:59789"/>
        <dbReference type="ChEBI" id="CHEBI:74495"/>
        <dbReference type="ChEBI" id="CHEBI:82748"/>
        <dbReference type="EC" id="2.1.1.225"/>
    </reaction>
</comment>
<keyword evidence="4" id="KW-0489">Methyltransferase</keyword>
<evidence type="ECO:0000313" key="7">
    <source>
        <dbReference type="Proteomes" id="UP001153292"/>
    </source>
</evidence>
<keyword evidence="4" id="KW-0808">Transferase</keyword>
<dbReference type="Proteomes" id="UP001153292">
    <property type="component" value="Chromosome 1"/>
</dbReference>
<dbReference type="EC" id="2.1.1.225" evidence="4"/>
<keyword evidence="2 4" id="KW-0863">Zinc-finger</keyword>
<accession>A0ABN8AV96</accession>
<feature type="domain" description="CHHC U11-48K-type" evidence="5">
    <location>
        <begin position="56"/>
        <end position="83"/>
    </location>
</feature>
<evidence type="ECO:0000256" key="4">
    <source>
        <dbReference type="RuleBase" id="RU367103"/>
    </source>
</evidence>
<sequence>MNDCEINISPQSIQQQCQYFVVRKKRRCRMTVRPGRIFCGEHEPDPKTEDGQKDYRIPCPNDPKHTCYASKLQKHLLVCNARPRPLPPYLKLNVNVPANEEPLKQIILNQVPKETVAQVINKINKLYEKYLMNTVETIEEQEIHETILADFQDASRTESSLRHLRQASSLLRAAERAMLVRPDTCYVELGAGKGSCAISYIIISY</sequence>